<dbReference type="EMBL" id="MT143290">
    <property type="protein sequence ID" value="QJA95150.1"/>
    <property type="molecule type" value="Genomic_DNA"/>
</dbReference>
<organism evidence="1">
    <name type="scientific">viral metagenome</name>
    <dbReference type="NCBI Taxonomy" id="1070528"/>
    <lineage>
        <taxon>unclassified sequences</taxon>
        <taxon>metagenomes</taxon>
        <taxon>organismal metagenomes</taxon>
    </lineage>
</organism>
<evidence type="ECO:0000313" key="1">
    <source>
        <dbReference type="EMBL" id="QJA95150.1"/>
    </source>
</evidence>
<reference evidence="1" key="1">
    <citation type="submission" date="2020-03" db="EMBL/GenBank/DDBJ databases">
        <title>The deep terrestrial virosphere.</title>
        <authorList>
            <person name="Holmfeldt K."/>
            <person name="Nilsson E."/>
            <person name="Simone D."/>
            <person name="Lopez-Fernandez M."/>
            <person name="Wu X."/>
            <person name="de Brujin I."/>
            <person name="Lundin D."/>
            <person name="Andersson A."/>
            <person name="Bertilsson S."/>
            <person name="Dopson M."/>
        </authorList>
    </citation>
    <scope>NUCLEOTIDE SEQUENCE</scope>
    <source>
        <strain evidence="1">MM415B05603</strain>
    </source>
</reference>
<gene>
    <name evidence="1" type="ORF">MM415B05603_0002</name>
</gene>
<accession>A0A6M3LJU8</accession>
<dbReference type="AlphaFoldDB" id="A0A6M3LJU8"/>
<name>A0A6M3LJU8_9ZZZZ</name>
<proteinExistence type="predicted"/>
<protein>
    <submittedName>
        <fullName evidence="1">Uncharacterized protein</fullName>
    </submittedName>
</protein>
<sequence>MKATINDHRAIFEIVLEPESMEEIAQLIRFKLNARKIVSGIYCSAYRDKTVRAGFFVGHRKDDINQIGE</sequence>